<gene>
    <name evidence="2" type="ORF">HG542_00450</name>
</gene>
<evidence type="ECO:0000313" key="3">
    <source>
        <dbReference type="Proteomes" id="UP000587462"/>
    </source>
</evidence>
<dbReference type="EMBL" id="JABBXF010000001">
    <property type="protein sequence ID" value="NVK76123.1"/>
    <property type="molecule type" value="Genomic_DNA"/>
</dbReference>
<dbReference type="AlphaFoldDB" id="A0A7Y7AZB1"/>
<evidence type="ECO:0000313" key="2">
    <source>
        <dbReference type="EMBL" id="NVK76123.1"/>
    </source>
</evidence>
<name>A0A7Y7AZB1_STRMO</name>
<evidence type="ECO:0000256" key="1">
    <source>
        <dbReference type="SAM" id="MobiDB-lite"/>
    </source>
</evidence>
<comment type="caution">
    <text evidence="2">The sequence shown here is derived from an EMBL/GenBank/DDBJ whole genome shotgun (WGS) entry which is preliminary data.</text>
</comment>
<evidence type="ECO:0008006" key="4">
    <source>
        <dbReference type="Google" id="ProtNLM"/>
    </source>
</evidence>
<proteinExistence type="predicted"/>
<dbReference type="RefSeq" id="WP_171077920.1">
    <property type="nucleotide sequence ID" value="NZ_BNBU01000007.1"/>
</dbReference>
<dbReference type="Proteomes" id="UP000587462">
    <property type="component" value="Unassembled WGS sequence"/>
</dbReference>
<accession>A0A7Y7AZB1</accession>
<reference evidence="2 3" key="1">
    <citation type="submission" date="2020-04" db="EMBL/GenBank/DDBJ databases">
        <title>Draft Genome Sequence of Streptomyces morookaense DSM 40503, an 8-azaguanine-producing strain.</title>
        <authorList>
            <person name="Qi J."/>
            <person name="Gao J.-M."/>
        </authorList>
    </citation>
    <scope>NUCLEOTIDE SEQUENCE [LARGE SCALE GENOMIC DNA]</scope>
    <source>
        <strain evidence="2 3">DSM 40503</strain>
    </source>
</reference>
<sequence length="780" mass="82973">MAAREFGDLLGLPQALPDMPVSPLVPAYADLRAQQAALGLRHAADGLFPPAPGRPAPTVRFLVLDGLRIPGRGGRPQHVDRALLARLGAELSRTGASSDTASRAGLLARYDAVLAHDPMGLRRIVLYELLRLLHEEPRGPRPEAAVDLGVDPAEASALALAARRAPRLDAARRAAAETLPDAWRERRIRHARSLAAQLPTPLHDQRVARLVARIDARARHVDDLLREADALARAGDPAAAERYLSAAQAAEDDPHALRGLVRTGRRGGLQAEPGRAGVRLVWRHDTAGTDTRHRTTGPDIRHDTTGPDIRNRKWRILRHTAGHAPVPAGEAEAPPPGDGTNSAAVLTFTDTAAPLGERVRYAVLPLDGGRIAGLPLVCADVLVAPEADDIALTDARARVDATWRTPPGARSVEVVRTGPRPGTTAAGVSAGPHGFRDDGLTPGTYTYRISCVYRTAAGRDVRSPGVRVRRTVHPWPDAVTALTVRPGDTPGTLAVTWTGGTEGEVRLVEWPGPPPPPGQDLPVGGPLPPRLPWPGCGTGGFRPPSGTTANVTALTVLGERAVTGASVRIHVPEAVGALTARRTAPGRVRLTFDWPRAADRVLVRWWQDGTAQERSIARSTYLREGLHLDVTASVARFQAEPLGVADVDVLLPPAPAEADIPADVAVAYTVERAGRFSGRRRVSIRAGILGGAGRALPDLPEFLLVARTAAEPLPRTPDDGTPVLRVSGRELSDGPVRRDVGAAVAAAGIRRPYTLRAFLLGPHARAVRLEDPPYNDLVVR</sequence>
<feature type="region of interest" description="Disordered" evidence="1">
    <location>
        <begin position="417"/>
        <end position="437"/>
    </location>
</feature>
<keyword evidence="3" id="KW-1185">Reference proteome</keyword>
<organism evidence="2 3">
    <name type="scientific">Streptomyces morookaense</name>
    <name type="common">Streptoverticillium morookaense</name>
    <dbReference type="NCBI Taxonomy" id="1970"/>
    <lineage>
        <taxon>Bacteria</taxon>
        <taxon>Bacillati</taxon>
        <taxon>Actinomycetota</taxon>
        <taxon>Actinomycetes</taxon>
        <taxon>Kitasatosporales</taxon>
        <taxon>Streptomycetaceae</taxon>
        <taxon>Streptomyces</taxon>
    </lineage>
</organism>
<protein>
    <recommendedName>
        <fullName evidence="4">LigA protein</fullName>
    </recommendedName>
</protein>